<dbReference type="RefSeq" id="WP_115371039.1">
    <property type="nucleotide sequence ID" value="NZ_QASA01000001.1"/>
</dbReference>
<organism evidence="1 2">
    <name type="scientific">Adhaeribacter pallidiroseus</name>
    <dbReference type="NCBI Taxonomy" id="2072847"/>
    <lineage>
        <taxon>Bacteria</taxon>
        <taxon>Pseudomonadati</taxon>
        <taxon>Bacteroidota</taxon>
        <taxon>Cytophagia</taxon>
        <taxon>Cytophagales</taxon>
        <taxon>Hymenobacteraceae</taxon>
        <taxon>Adhaeribacter</taxon>
    </lineage>
</organism>
<dbReference type="OrthoDB" id="9847321at2"/>
<dbReference type="EMBL" id="QASA01000001">
    <property type="protein sequence ID" value="RDC61450.1"/>
    <property type="molecule type" value="Genomic_DNA"/>
</dbReference>
<proteinExistence type="predicted"/>
<comment type="caution">
    <text evidence="1">The sequence shown here is derived from an EMBL/GenBank/DDBJ whole genome shotgun (WGS) entry which is preliminary data.</text>
</comment>
<accession>A0A369QAU0</accession>
<dbReference type="AlphaFoldDB" id="A0A369QAU0"/>
<reference evidence="1 2" key="1">
    <citation type="submission" date="2018-04" db="EMBL/GenBank/DDBJ databases">
        <title>Adhaeribacter sp. HMF7616 genome sequencing and assembly.</title>
        <authorList>
            <person name="Kang H."/>
            <person name="Kang J."/>
            <person name="Cha I."/>
            <person name="Kim H."/>
            <person name="Joh K."/>
        </authorList>
    </citation>
    <scope>NUCLEOTIDE SEQUENCE [LARGE SCALE GENOMIC DNA]</scope>
    <source>
        <strain evidence="1 2">HMF7616</strain>
    </source>
</reference>
<sequence>MEKPNVLVFTYHELDRKQTYLLNLNAISRILFEQNGEVKSLHIHYSNGAEADKFTGSIAVSIANLITDTLNPGNSAYSLSTELW</sequence>
<gene>
    <name evidence="1" type="ORF">AHMF7616_00029</name>
</gene>
<protein>
    <submittedName>
        <fullName evidence="1">Uncharacterized protein</fullName>
    </submittedName>
</protein>
<evidence type="ECO:0000313" key="1">
    <source>
        <dbReference type="EMBL" id="RDC61450.1"/>
    </source>
</evidence>
<name>A0A369QAU0_9BACT</name>
<dbReference type="Proteomes" id="UP000253919">
    <property type="component" value="Unassembled WGS sequence"/>
</dbReference>
<evidence type="ECO:0000313" key="2">
    <source>
        <dbReference type="Proteomes" id="UP000253919"/>
    </source>
</evidence>
<keyword evidence="2" id="KW-1185">Reference proteome</keyword>